<accession>A0A7Y0ANJ9</accession>
<sequence>MIQPKRDKLYDKQWYEETFGNGAVADINNAIIELKKIKVNEVEHPQNNENQ</sequence>
<evidence type="ECO:0000313" key="2">
    <source>
        <dbReference type="Proteomes" id="UP000544054"/>
    </source>
</evidence>
<dbReference type="EMBL" id="JABBGI010000014">
    <property type="protein sequence ID" value="NML70623.1"/>
    <property type="molecule type" value="Genomic_DNA"/>
</dbReference>
<gene>
    <name evidence="1" type="ORF">HHL23_12515</name>
</gene>
<proteinExistence type="predicted"/>
<dbReference type="RefSeq" id="WP_169235143.1">
    <property type="nucleotide sequence ID" value="NZ_JABBGI010000014.1"/>
</dbReference>
<name>A0A7Y0ANJ9_9FLAO</name>
<protein>
    <submittedName>
        <fullName evidence="1">Uncharacterized protein</fullName>
    </submittedName>
</protein>
<comment type="caution">
    <text evidence="1">The sequence shown here is derived from an EMBL/GenBank/DDBJ whole genome shotgun (WGS) entry which is preliminary data.</text>
</comment>
<evidence type="ECO:0000313" key="1">
    <source>
        <dbReference type="EMBL" id="NML70623.1"/>
    </source>
</evidence>
<organism evidence="1 2">
    <name type="scientific">Chryseobacterium antibioticum</name>
    <dbReference type="NCBI Taxonomy" id="2728847"/>
    <lineage>
        <taxon>Bacteria</taxon>
        <taxon>Pseudomonadati</taxon>
        <taxon>Bacteroidota</taxon>
        <taxon>Flavobacteriia</taxon>
        <taxon>Flavobacteriales</taxon>
        <taxon>Weeksellaceae</taxon>
        <taxon>Chryseobacterium group</taxon>
        <taxon>Chryseobacterium</taxon>
    </lineage>
</organism>
<keyword evidence="2" id="KW-1185">Reference proteome</keyword>
<reference evidence="1 2" key="1">
    <citation type="submission" date="2020-04" db="EMBL/GenBank/DDBJ databases">
        <title>Chryseobacterium sp. RP-3-3 sp. nov., isolated from Jeju soil.</title>
        <authorList>
            <person name="Dahal R.H."/>
        </authorList>
    </citation>
    <scope>NUCLEOTIDE SEQUENCE [LARGE SCALE GENOMIC DNA]</scope>
    <source>
        <strain evidence="1 2">RP-3-3</strain>
    </source>
</reference>
<dbReference type="AlphaFoldDB" id="A0A7Y0ANJ9"/>
<dbReference type="Proteomes" id="UP000544054">
    <property type="component" value="Unassembled WGS sequence"/>
</dbReference>